<name>A0A7I7YWE8_9MYCO</name>
<accession>A0A7I7YWE8</accession>
<sequence>MVGLVGAIDEPGAGLLVGGGDDDGRGVGNVGSVGPPAPGDATGLPSMLELQPDTGMALTSTGDSSNDPPAMPHRAFCDNRT</sequence>
<feature type="region of interest" description="Disordered" evidence="1">
    <location>
        <begin position="11"/>
        <end position="81"/>
    </location>
</feature>
<dbReference type="Proteomes" id="UP000467105">
    <property type="component" value="Chromosome"/>
</dbReference>
<evidence type="ECO:0000313" key="2">
    <source>
        <dbReference type="EMBL" id="BBZ46146.1"/>
    </source>
</evidence>
<dbReference type="AlphaFoldDB" id="A0A7I7YWE8"/>
<reference evidence="2 3" key="1">
    <citation type="journal article" date="2019" name="Emerg. Microbes Infect.">
        <title>Comprehensive subspecies identification of 175 nontuberculous mycobacteria species based on 7547 genomic profiles.</title>
        <authorList>
            <person name="Matsumoto Y."/>
            <person name="Kinjo T."/>
            <person name="Motooka D."/>
            <person name="Nabeya D."/>
            <person name="Jung N."/>
            <person name="Uechi K."/>
            <person name="Horii T."/>
            <person name="Iida T."/>
            <person name="Fujita J."/>
            <person name="Nakamura S."/>
        </authorList>
    </citation>
    <scope>NUCLEOTIDE SEQUENCE [LARGE SCALE GENOMIC DNA]</scope>
    <source>
        <strain evidence="2 3">JCM 14742</strain>
    </source>
</reference>
<evidence type="ECO:0000313" key="3">
    <source>
        <dbReference type="Proteomes" id="UP000467105"/>
    </source>
</evidence>
<organism evidence="2 3">
    <name type="scientific">Mycobacterium parmense</name>
    <dbReference type="NCBI Taxonomy" id="185642"/>
    <lineage>
        <taxon>Bacteria</taxon>
        <taxon>Bacillati</taxon>
        <taxon>Actinomycetota</taxon>
        <taxon>Actinomycetes</taxon>
        <taxon>Mycobacteriales</taxon>
        <taxon>Mycobacteriaceae</taxon>
        <taxon>Mycobacterium</taxon>
        <taxon>Mycobacterium simiae complex</taxon>
    </lineage>
</organism>
<evidence type="ECO:0000256" key="1">
    <source>
        <dbReference type="SAM" id="MobiDB-lite"/>
    </source>
</evidence>
<feature type="compositionally biased region" description="Polar residues" evidence="1">
    <location>
        <begin position="57"/>
        <end position="67"/>
    </location>
</feature>
<proteinExistence type="predicted"/>
<gene>
    <name evidence="2" type="ORF">MPRM_34270</name>
</gene>
<dbReference type="EMBL" id="AP022614">
    <property type="protein sequence ID" value="BBZ46146.1"/>
    <property type="molecule type" value="Genomic_DNA"/>
</dbReference>
<protein>
    <submittedName>
        <fullName evidence="2">Uncharacterized protein</fullName>
    </submittedName>
</protein>
<keyword evidence="3" id="KW-1185">Reference proteome</keyword>